<dbReference type="AlphaFoldDB" id="A0A016W9G2"/>
<keyword evidence="2" id="KW-1185">Reference proteome</keyword>
<protein>
    <submittedName>
        <fullName evidence="1">Uncharacterized protein</fullName>
    </submittedName>
</protein>
<dbReference type="Proteomes" id="UP000024635">
    <property type="component" value="Unassembled WGS sequence"/>
</dbReference>
<name>A0A016W9G2_9BILA</name>
<evidence type="ECO:0000313" key="1">
    <source>
        <dbReference type="EMBL" id="EYC36270.1"/>
    </source>
</evidence>
<comment type="caution">
    <text evidence="1">The sequence shown here is derived from an EMBL/GenBank/DDBJ whole genome shotgun (WGS) entry which is preliminary data.</text>
</comment>
<gene>
    <name evidence="1" type="primary">Acey_s0913.g3018</name>
    <name evidence="1" type="ORF">Y032_0913g3018</name>
</gene>
<dbReference type="EMBL" id="JARK01000513">
    <property type="protein sequence ID" value="EYC36270.1"/>
    <property type="molecule type" value="Genomic_DNA"/>
</dbReference>
<sequence>MLNNPGNDVGLLGTHAFKRCKTDSRVNCLYVQAEAITSLCKTSAKNVLCFGSVNTFVTMQISRAPLLGIHALLHNWDPCSTDRALGPTR</sequence>
<accession>A0A016W9G2</accession>
<proteinExistence type="predicted"/>
<evidence type="ECO:0000313" key="2">
    <source>
        <dbReference type="Proteomes" id="UP000024635"/>
    </source>
</evidence>
<organism evidence="1 2">
    <name type="scientific">Ancylostoma ceylanicum</name>
    <dbReference type="NCBI Taxonomy" id="53326"/>
    <lineage>
        <taxon>Eukaryota</taxon>
        <taxon>Metazoa</taxon>
        <taxon>Ecdysozoa</taxon>
        <taxon>Nematoda</taxon>
        <taxon>Chromadorea</taxon>
        <taxon>Rhabditida</taxon>
        <taxon>Rhabditina</taxon>
        <taxon>Rhabditomorpha</taxon>
        <taxon>Strongyloidea</taxon>
        <taxon>Ancylostomatidae</taxon>
        <taxon>Ancylostomatinae</taxon>
        <taxon>Ancylostoma</taxon>
    </lineage>
</organism>
<reference evidence="2" key="1">
    <citation type="journal article" date="2015" name="Nat. Genet.">
        <title>The genome and transcriptome of the zoonotic hookworm Ancylostoma ceylanicum identify infection-specific gene families.</title>
        <authorList>
            <person name="Schwarz E.M."/>
            <person name="Hu Y."/>
            <person name="Antoshechkin I."/>
            <person name="Miller M.M."/>
            <person name="Sternberg P.W."/>
            <person name="Aroian R.V."/>
        </authorList>
    </citation>
    <scope>NUCLEOTIDE SEQUENCE</scope>
    <source>
        <strain evidence="2">HY135</strain>
    </source>
</reference>